<evidence type="ECO:0000313" key="2">
    <source>
        <dbReference type="Proteomes" id="UP000030671"/>
    </source>
</evidence>
<dbReference type="GO" id="GO:0016787">
    <property type="term" value="F:hydrolase activity"/>
    <property type="evidence" value="ECO:0007669"/>
    <property type="project" value="UniProtKB-KW"/>
</dbReference>
<protein>
    <submittedName>
        <fullName evidence="1">Glycoside hydrolase family 79 protein</fullName>
    </submittedName>
</protein>
<accession>W4KDD7</accession>
<dbReference type="InParanoid" id="W4KDD7"/>
<dbReference type="EMBL" id="KI925457">
    <property type="protein sequence ID" value="ETW83106.1"/>
    <property type="molecule type" value="Genomic_DNA"/>
</dbReference>
<organism evidence="1 2">
    <name type="scientific">Heterobasidion irregulare (strain TC 32-1)</name>
    <dbReference type="NCBI Taxonomy" id="747525"/>
    <lineage>
        <taxon>Eukaryota</taxon>
        <taxon>Fungi</taxon>
        <taxon>Dikarya</taxon>
        <taxon>Basidiomycota</taxon>
        <taxon>Agaricomycotina</taxon>
        <taxon>Agaricomycetes</taxon>
        <taxon>Russulales</taxon>
        <taxon>Bondarzewiaceae</taxon>
        <taxon>Heterobasidion</taxon>
        <taxon>Heterobasidion annosum species complex</taxon>
    </lineage>
</organism>
<keyword evidence="1" id="KW-0378">Hydrolase</keyword>
<dbReference type="Proteomes" id="UP000030671">
    <property type="component" value="Unassembled WGS sequence"/>
</dbReference>
<dbReference type="AlphaFoldDB" id="W4KDD7"/>
<dbReference type="RefSeq" id="XP_009545390.1">
    <property type="nucleotide sequence ID" value="XM_009547095.1"/>
</dbReference>
<dbReference type="KEGG" id="hir:HETIRDRAFT_163513"/>
<gene>
    <name evidence="1" type="ORF">HETIRDRAFT_163513</name>
</gene>
<dbReference type="OrthoDB" id="2831684at2759"/>
<dbReference type="HOGENOM" id="CLU_1713512_0_0_1"/>
<evidence type="ECO:0000313" key="1">
    <source>
        <dbReference type="EMBL" id="ETW83106.1"/>
    </source>
</evidence>
<name>W4KDD7_HETIT</name>
<dbReference type="GeneID" id="20667849"/>
<keyword evidence="2" id="KW-1185">Reference proteome</keyword>
<proteinExistence type="predicted"/>
<reference evidence="1 2" key="1">
    <citation type="journal article" date="2012" name="New Phytol.">
        <title>Insight into trade-off between wood decay and parasitism from the genome of a fungal forest pathogen.</title>
        <authorList>
            <person name="Olson A."/>
            <person name="Aerts A."/>
            <person name="Asiegbu F."/>
            <person name="Belbahri L."/>
            <person name="Bouzid O."/>
            <person name="Broberg A."/>
            <person name="Canback B."/>
            <person name="Coutinho P.M."/>
            <person name="Cullen D."/>
            <person name="Dalman K."/>
            <person name="Deflorio G."/>
            <person name="van Diepen L.T."/>
            <person name="Dunand C."/>
            <person name="Duplessis S."/>
            <person name="Durling M."/>
            <person name="Gonthier P."/>
            <person name="Grimwood J."/>
            <person name="Fossdal C.G."/>
            <person name="Hansson D."/>
            <person name="Henrissat B."/>
            <person name="Hietala A."/>
            <person name="Himmelstrand K."/>
            <person name="Hoffmeister D."/>
            <person name="Hogberg N."/>
            <person name="James T.Y."/>
            <person name="Karlsson M."/>
            <person name="Kohler A."/>
            <person name="Kues U."/>
            <person name="Lee Y.H."/>
            <person name="Lin Y.C."/>
            <person name="Lind M."/>
            <person name="Lindquist E."/>
            <person name="Lombard V."/>
            <person name="Lucas S."/>
            <person name="Lunden K."/>
            <person name="Morin E."/>
            <person name="Murat C."/>
            <person name="Park J."/>
            <person name="Raffaello T."/>
            <person name="Rouze P."/>
            <person name="Salamov A."/>
            <person name="Schmutz J."/>
            <person name="Solheim H."/>
            <person name="Stahlberg J."/>
            <person name="Velez H."/>
            <person name="de Vries R.P."/>
            <person name="Wiebenga A."/>
            <person name="Woodward S."/>
            <person name="Yakovlev I."/>
            <person name="Garbelotto M."/>
            <person name="Martin F."/>
            <person name="Grigoriev I.V."/>
            <person name="Stenlid J."/>
        </authorList>
    </citation>
    <scope>NUCLEOTIDE SEQUENCE [LARGE SCALE GENOMIC DNA]</scope>
    <source>
        <strain evidence="1 2">TC 32-1</strain>
    </source>
</reference>
<sequence>MVVLVVRPCDQADRRPRGYKYSATNSDVHCLQLCLRMLLKAHLLCACSVWEAVFASQLVTLPKISSRPSNASQILDRSLASLSIEFAFLDVFGGNNSNPNILTRELMQRLVERTGVGPDIRPGGITIDSSVFSEHGPSLLLAENPSGGIYRST</sequence>